<evidence type="ECO:0000256" key="1">
    <source>
        <dbReference type="ARBA" id="ARBA00023224"/>
    </source>
</evidence>
<dbReference type="CDD" id="cd01068">
    <property type="entry name" value="globin_sensor"/>
    <property type="match status" value="1"/>
</dbReference>
<dbReference type="PRINTS" id="PR00260">
    <property type="entry name" value="CHEMTRNSDUCR"/>
</dbReference>
<comment type="caution">
    <text evidence="5">The sequence shown here is derived from an EMBL/GenBank/DDBJ whole genome shotgun (WGS) entry which is preliminary data.</text>
</comment>
<dbReference type="InterPro" id="IPR039379">
    <property type="entry name" value="Protoglobin_sensor_dom"/>
</dbReference>
<dbReference type="RefSeq" id="WP_018705376.1">
    <property type="nucleotide sequence ID" value="NZ_BOQT01000001.1"/>
</dbReference>
<dbReference type="InterPro" id="IPR009050">
    <property type="entry name" value="Globin-like_sf"/>
</dbReference>
<dbReference type="Pfam" id="PF00015">
    <property type="entry name" value="MCPsignal"/>
    <property type="match status" value="1"/>
</dbReference>
<dbReference type="PROSITE" id="PS50111">
    <property type="entry name" value="CHEMOTAXIS_TRANSDUC_2"/>
    <property type="match status" value="1"/>
</dbReference>
<evidence type="ECO:0000313" key="6">
    <source>
        <dbReference type="Proteomes" id="UP000680279"/>
    </source>
</evidence>
<dbReference type="PANTHER" id="PTHR32089">
    <property type="entry name" value="METHYL-ACCEPTING CHEMOTAXIS PROTEIN MCPB"/>
    <property type="match status" value="1"/>
</dbReference>
<name>A0ABQ4K0A5_9BACI</name>
<keyword evidence="6" id="KW-1185">Reference proteome</keyword>
<protein>
    <submittedName>
        <fullName evidence="5">Heme-based aerotactic transducer HemAT</fullName>
    </submittedName>
</protein>
<accession>A0ABQ4K0A5</accession>
<evidence type="ECO:0000259" key="4">
    <source>
        <dbReference type="PROSITE" id="PS50111"/>
    </source>
</evidence>
<dbReference type="InterPro" id="IPR012292">
    <property type="entry name" value="Globin/Proto"/>
</dbReference>
<evidence type="ECO:0000256" key="2">
    <source>
        <dbReference type="ARBA" id="ARBA00029447"/>
    </source>
</evidence>
<dbReference type="EMBL" id="BOQT01000001">
    <property type="protein sequence ID" value="GIN19182.1"/>
    <property type="molecule type" value="Genomic_DNA"/>
</dbReference>
<gene>
    <name evidence="5" type="primary">hemAT</name>
    <name evidence="5" type="ORF">J1TS3_03160</name>
</gene>
<dbReference type="InterPro" id="IPR004089">
    <property type="entry name" value="MCPsignal_dom"/>
</dbReference>
<evidence type="ECO:0000313" key="5">
    <source>
        <dbReference type="EMBL" id="GIN19182.1"/>
    </source>
</evidence>
<dbReference type="SMART" id="SM00283">
    <property type="entry name" value="MA"/>
    <property type="match status" value="1"/>
</dbReference>
<dbReference type="InterPro" id="IPR004090">
    <property type="entry name" value="Chemotax_Me-accpt_rcpt"/>
</dbReference>
<keyword evidence="1 3" id="KW-0807">Transducer</keyword>
<dbReference type="Gene3D" id="1.10.287.950">
    <property type="entry name" value="Methyl-accepting chemotaxis protein"/>
    <property type="match status" value="1"/>
</dbReference>
<dbReference type="Proteomes" id="UP000680279">
    <property type="component" value="Unassembled WGS sequence"/>
</dbReference>
<evidence type="ECO:0000256" key="3">
    <source>
        <dbReference type="PROSITE-ProRule" id="PRU00284"/>
    </source>
</evidence>
<feature type="domain" description="Methyl-accepting transducer" evidence="4">
    <location>
        <begin position="208"/>
        <end position="428"/>
    </location>
</feature>
<dbReference type="Gene3D" id="1.10.490.10">
    <property type="entry name" value="Globins"/>
    <property type="match status" value="1"/>
</dbReference>
<sequence>MSFFGLGKSKKKEAELNLNEVVNLNEAGNMKLETKIKDASILDKISMIHLSDKDMKLLKSIQPLIEANIDRLVEDFYTIVMNVESLKVIIDEHSTVDRLRKTLRVHIIEMFEGNIDQSFIEKRLKIAKVHYEIGLEPAWYMGSFQSIHDTITNLAFKDIKDRRKLKAVLSAVNKILSLEQQIVLEAYERENMKKLNAQFEEGKVYLKNKMTSVSEGLVALAEQTQASVVTLSTNIREVNQTTTESNEQAILAKNYADEGQNKLKELLDKISVMDKYSRDMIESIHRLGESSDQISSVIHIVQDIAEQTNILALNSAIEAARAGEHGRGFAVLSQEVQSLAEQTKNSISQIHELISNSNLYKERVIESLKHVEEALMSGIATSEHTHEAFQNIAQSIQQNSTTNMKVQEQMDQLVAVINEIENASSVVTSSAEQLNEAAMA</sequence>
<organism evidence="5 6">
    <name type="scientific">Siminovitchia fordii</name>
    <dbReference type="NCBI Taxonomy" id="254759"/>
    <lineage>
        <taxon>Bacteria</taxon>
        <taxon>Bacillati</taxon>
        <taxon>Bacillota</taxon>
        <taxon>Bacilli</taxon>
        <taxon>Bacillales</taxon>
        <taxon>Bacillaceae</taxon>
        <taxon>Siminovitchia</taxon>
    </lineage>
</organism>
<reference evidence="5 6" key="1">
    <citation type="submission" date="2021-03" db="EMBL/GenBank/DDBJ databases">
        <title>Antimicrobial resistance genes in bacteria isolated from Japanese honey, and their potential for conferring macrolide and lincosamide resistance in the American foulbrood pathogen Paenibacillus larvae.</title>
        <authorList>
            <person name="Okamoto M."/>
            <person name="Kumagai M."/>
            <person name="Kanamori H."/>
            <person name="Takamatsu D."/>
        </authorList>
    </citation>
    <scope>NUCLEOTIDE SEQUENCE [LARGE SCALE GENOMIC DNA]</scope>
    <source>
        <strain evidence="5 6">J1TS3</strain>
    </source>
</reference>
<comment type="similarity">
    <text evidence="2">Belongs to the methyl-accepting chemotaxis (MCP) protein family.</text>
</comment>
<proteinExistence type="inferred from homology"/>
<dbReference type="PANTHER" id="PTHR32089:SF112">
    <property type="entry name" value="LYSOZYME-LIKE PROTEIN-RELATED"/>
    <property type="match status" value="1"/>
</dbReference>
<dbReference type="SUPFAM" id="SSF46458">
    <property type="entry name" value="Globin-like"/>
    <property type="match status" value="1"/>
</dbReference>
<dbReference type="InterPro" id="IPR044398">
    <property type="entry name" value="Globin-sensor_dom"/>
</dbReference>
<dbReference type="SUPFAM" id="SSF58104">
    <property type="entry name" value="Methyl-accepting chemotaxis protein (MCP) signaling domain"/>
    <property type="match status" value="1"/>
</dbReference>
<dbReference type="Pfam" id="PF11563">
    <property type="entry name" value="Protoglobin"/>
    <property type="match status" value="1"/>
</dbReference>